<name>A0A433TME3_ELYCH</name>
<gene>
    <name evidence="2" type="ORF">EGW08_009491</name>
</gene>
<sequence length="724" mass="78422">RAGPGWPSTYRAAQNIPFPEPRDACGPHIAEFVEDLAQGVGCPTEQILVPLLPCIGGLLGTNTSIQVHRAWSEPPVVWTMVGAAPGSRRSAVIRLLLAPILALQAHKKAQPQPTQASNNSDVVDNGLSNASLDRALYSGTRISLGALTEVLHRNSGHAFSLTENVENLHEMLGLTQLPTAAVSGASAVNSSSRLVSVMEDLYEGLPLVAVEDGQVTTIQGSNFCHGGFSSPEYMVALMLKYPGWLSSRLLISCPQADSMKAGFGQVKSDLDLPELGELFSILLDQHSHKNTKYSFSPEAVHELNTFFDEEWSTVFNQLDQNEHEGIIVKSMGQIVRLCGILKALENSILQVYATKSGKSYNWNWVISPDTVKNGVTLGKYFLEQKLAMTFMVSTGFFNQAENSQSNSMNGRNGNGGSQSDDNDHINNGTTLPHTATSDSVESISFPPSQASGNADSPGGHAQAPLNFPSFSLPPSRMNRSGSRSQELNLSQLPYGSSMPPEAQYALPKQIGDVDFATLPVTMTTAEEDVSEMMQAVDFVHFSKTQFVGVHGRRIKRLMECYDDGHGVSATTAAQKSITPPVHIEGTNNRHPAWASALFFQKVAELGLGSAEQNRHPTNKKVCWRFKRKPVNQLSDQDFKLLQYLRVEMDKYSQFGSGPFNPSDMVNSGLLTVPPSTSPGPQPHQLAALAAGSSNALNESNDDSSSESNSQSKDQFGVNIKSEIY</sequence>
<evidence type="ECO:0000256" key="1">
    <source>
        <dbReference type="SAM" id="MobiDB-lite"/>
    </source>
</evidence>
<dbReference type="Pfam" id="PF13148">
    <property type="entry name" value="DUF3987"/>
    <property type="match status" value="2"/>
</dbReference>
<reference evidence="2 3" key="1">
    <citation type="submission" date="2019-01" db="EMBL/GenBank/DDBJ databases">
        <title>A draft genome assembly of the solar-powered sea slug Elysia chlorotica.</title>
        <authorList>
            <person name="Cai H."/>
            <person name="Li Q."/>
            <person name="Fang X."/>
            <person name="Li J."/>
            <person name="Curtis N.E."/>
            <person name="Altenburger A."/>
            <person name="Shibata T."/>
            <person name="Feng M."/>
            <person name="Maeda T."/>
            <person name="Schwartz J.A."/>
            <person name="Shigenobu S."/>
            <person name="Lundholm N."/>
            <person name="Nishiyama T."/>
            <person name="Yang H."/>
            <person name="Hasebe M."/>
            <person name="Li S."/>
            <person name="Pierce S.K."/>
            <person name="Wang J."/>
        </authorList>
    </citation>
    <scope>NUCLEOTIDE SEQUENCE [LARGE SCALE GENOMIC DNA]</scope>
    <source>
        <strain evidence="2">EC2010</strain>
        <tissue evidence="2">Whole organism of an adult</tissue>
    </source>
</reference>
<feature type="compositionally biased region" description="Polar residues" evidence="1">
    <location>
        <begin position="425"/>
        <end position="454"/>
    </location>
</feature>
<feature type="compositionally biased region" description="Low complexity" evidence="1">
    <location>
        <begin position="464"/>
        <end position="475"/>
    </location>
</feature>
<feature type="compositionally biased region" description="Low complexity" evidence="1">
    <location>
        <begin position="402"/>
        <end position="411"/>
    </location>
</feature>
<feature type="region of interest" description="Disordered" evidence="1">
    <location>
        <begin position="401"/>
        <end position="495"/>
    </location>
</feature>
<feature type="compositionally biased region" description="Polar residues" evidence="1">
    <location>
        <begin position="477"/>
        <end position="494"/>
    </location>
</feature>
<proteinExistence type="predicted"/>
<feature type="non-terminal residue" evidence="2">
    <location>
        <position position="1"/>
    </location>
</feature>
<dbReference type="AlphaFoldDB" id="A0A433TME3"/>
<feature type="region of interest" description="Disordered" evidence="1">
    <location>
        <begin position="673"/>
        <end position="724"/>
    </location>
</feature>
<dbReference type="Proteomes" id="UP000271974">
    <property type="component" value="Unassembled WGS sequence"/>
</dbReference>
<evidence type="ECO:0000313" key="3">
    <source>
        <dbReference type="Proteomes" id="UP000271974"/>
    </source>
</evidence>
<evidence type="ECO:0000313" key="2">
    <source>
        <dbReference type="EMBL" id="RUS82753.1"/>
    </source>
</evidence>
<dbReference type="InterPro" id="IPR025048">
    <property type="entry name" value="DUF3987"/>
</dbReference>
<accession>A0A433TME3</accession>
<dbReference type="EMBL" id="RQTK01000273">
    <property type="protein sequence ID" value="RUS82753.1"/>
    <property type="molecule type" value="Genomic_DNA"/>
</dbReference>
<organism evidence="2 3">
    <name type="scientific">Elysia chlorotica</name>
    <name type="common">Eastern emerald elysia</name>
    <name type="synonym">Sea slug</name>
    <dbReference type="NCBI Taxonomy" id="188477"/>
    <lineage>
        <taxon>Eukaryota</taxon>
        <taxon>Metazoa</taxon>
        <taxon>Spiralia</taxon>
        <taxon>Lophotrochozoa</taxon>
        <taxon>Mollusca</taxon>
        <taxon>Gastropoda</taxon>
        <taxon>Heterobranchia</taxon>
        <taxon>Euthyneura</taxon>
        <taxon>Panpulmonata</taxon>
        <taxon>Sacoglossa</taxon>
        <taxon>Placobranchoidea</taxon>
        <taxon>Plakobranchidae</taxon>
        <taxon>Elysia</taxon>
    </lineage>
</organism>
<dbReference type="OrthoDB" id="6124683at2759"/>
<protein>
    <submittedName>
        <fullName evidence="2">Uncharacterized protein</fullName>
    </submittedName>
</protein>
<keyword evidence="3" id="KW-1185">Reference proteome</keyword>
<feature type="compositionally biased region" description="Low complexity" evidence="1">
    <location>
        <begin position="685"/>
        <end position="698"/>
    </location>
</feature>
<comment type="caution">
    <text evidence="2">The sequence shown here is derived from an EMBL/GenBank/DDBJ whole genome shotgun (WGS) entry which is preliminary data.</text>
</comment>